<dbReference type="EMBL" id="JBFOLJ010000009">
    <property type="protein sequence ID" value="KAL2507863.1"/>
    <property type="molecule type" value="Genomic_DNA"/>
</dbReference>
<evidence type="ECO:0000313" key="2">
    <source>
        <dbReference type="Proteomes" id="UP001604277"/>
    </source>
</evidence>
<proteinExistence type="predicted"/>
<accession>A0ABD1T5C4</accession>
<dbReference type="Proteomes" id="UP001604277">
    <property type="component" value="Unassembled WGS sequence"/>
</dbReference>
<gene>
    <name evidence="1" type="ORF">Fot_31510</name>
</gene>
<reference evidence="2" key="1">
    <citation type="submission" date="2024-07" db="EMBL/GenBank/DDBJ databases">
        <title>Two chromosome-level genome assemblies of Korean endemic species Abeliophyllum distichum and Forsythia ovata (Oleaceae).</title>
        <authorList>
            <person name="Jang H."/>
        </authorList>
    </citation>
    <scope>NUCLEOTIDE SEQUENCE [LARGE SCALE GENOMIC DNA]</scope>
</reference>
<organism evidence="1 2">
    <name type="scientific">Forsythia ovata</name>
    <dbReference type="NCBI Taxonomy" id="205694"/>
    <lineage>
        <taxon>Eukaryota</taxon>
        <taxon>Viridiplantae</taxon>
        <taxon>Streptophyta</taxon>
        <taxon>Embryophyta</taxon>
        <taxon>Tracheophyta</taxon>
        <taxon>Spermatophyta</taxon>
        <taxon>Magnoliopsida</taxon>
        <taxon>eudicotyledons</taxon>
        <taxon>Gunneridae</taxon>
        <taxon>Pentapetalae</taxon>
        <taxon>asterids</taxon>
        <taxon>lamiids</taxon>
        <taxon>Lamiales</taxon>
        <taxon>Oleaceae</taxon>
        <taxon>Forsythieae</taxon>
        <taxon>Forsythia</taxon>
    </lineage>
</organism>
<evidence type="ECO:0000313" key="1">
    <source>
        <dbReference type="EMBL" id="KAL2507863.1"/>
    </source>
</evidence>
<name>A0ABD1T5C4_9LAMI</name>
<comment type="caution">
    <text evidence="1">The sequence shown here is derived from an EMBL/GenBank/DDBJ whole genome shotgun (WGS) entry which is preliminary data.</text>
</comment>
<keyword evidence="2" id="KW-1185">Reference proteome</keyword>
<sequence length="235" mass="27341">MDSNYHSHTDVDVQIAKVGEDVVECHDQSISSSVQIMFEFCLQRKFRLTYLEDTEQDAREVQLQQIIDYAYVDHDQFLHYRRTCEIIHDALEAWPICNCRRESLIKKIFSTTRAMAKSISPGHYVLCIAVDVKLIYHHDVDESRMLNVILQQSIEENNEYNMVPASDSSIKSLKRKILDDNDSHCCTICLDKISKRYKPTVVQFLNCSVDWYLELVFSVLISGVKTLDPNRFPPK</sequence>
<dbReference type="AlphaFoldDB" id="A0ABD1T5C4"/>
<protein>
    <submittedName>
        <fullName evidence="1">E3 ubiquitin-protein ligase</fullName>
    </submittedName>
</protein>